<reference evidence="1" key="3">
    <citation type="submission" date="2018-05" db="EMBL/GenBank/DDBJ databases">
        <title>OgluRS3 (Oryza glumaepatula Reference Sequence Version 3).</title>
        <authorList>
            <person name="Zhang J."/>
            <person name="Kudrna D."/>
            <person name="Lee S."/>
            <person name="Talag J."/>
            <person name="Welchert J."/>
            <person name="Wing R.A."/>
        </authorList>
    </citation>
    <scope>NUCLEOTIDE SEQUENCE [LARGE SCALE GENOMIC DNA]</scope>
</reference>
<dbReference type="Gramene" id="OGLUM01G29090.1">
    <property type="protein sequence ID" value="OGLUM01G29090.1"/>
    <property type="gene ID" value="OGLUM01G29090"/>
</dbReference>
<evidence type="ECO:0000313" key="1">
    <source>
        <dbReference type="EnsemblPlants" id="OGLUM01G29090.1"/>
    </source>
</evidence>
<dbReference type="HOGENOM" id="CLU_2816543_0_0_1"/>
<accession>A0A0D9YCN8</accession>
<name>A0A0D9YCN8_9ORYZ</name>
<dbReference type="AlphaFoldDB" id="A0A0D9YCN8"/>
<dbReference type="Proteomes" id="UP000026961">
    <property type="component" value="Chromosome 1"/>
</dbReference>
<evidence type="ECO:0000313" key="2">
    <source>
        <dbReference type="Proteomes" id="UP000026961"/>
    </source>
</evidence>
<reference evidence="1" key="1">
    <citation type="submission" date="2013-08" db="EMBL/GenBank/DDBJ databases">
        <title>Oryza genome evolution.</title>
        <authorList>
            <person name="Wing R.A."/>
            <person name="Panaud O."/>
            <person name="Oliveira A.C."/>
        </authorList>
    </citation>
    <scope>NUCLEOTIDE SEQUENCE</scope>
</reference>
<proteinExistence type="predicted"/>
<protein>
    <submittedName>
        <fullName evidence="1">Uncharacterized protein</fullName>
    </submittedName>
</protein>
<dbReference type="EnsemblPlants" id="OGLUM01G29090.1">
    <property type="protein sequence ID" value="OGLUM01G29090.1"/>
    <property type="gene ID" value="OGLUM01G29090"/>
</dbReference>
<organism evidence="1">
    <name type="scientific">Oryza glumipatula</name>
    <dbReference type="NCBI Taxonomy" id="40148"/>
    <lineage>
        <taxon>Eukaryota</taxon>
        <taxon>Viridiplantae</taxon>
        <taxon>Streptophyta</taxon>
        <taxon>Embryophyta</taxon>
        <taxon>Tracheophyta</taxon>
        <taxon>Spermatophyta</taxon>
        <taxon>Magnoliopsida</taxon>
        <taxon>Liliopsida</taxon>
        <taxon>Poales</taxon>
        <taxon>Poaceae</taxon>
        <taxon>BOP clade</taxon>
        <taxon>Oryzoideae</taxon>
        <taxon>Oryzeae</taxon>
        <taxon>Oryzinae</taxon>
        <taxon>Oryza</taxon>
    </lineage>
</organism>
<keyword evidence="2" id="KW-1185">Reference proteome</keyword>
<sequence length="67" mass="7765">MAVYCHDLLTRDRLVAKRLAAAMWSSLVYFKALNCYKGEKLEYVFGPISRQDRTISALRDFGISEYL</sequence>
<reference evidence="1" key="2">
    <citation type="submission" date="2015-04" db="UniProtKB">
        <authorList>
            <consortium name="EnsemblPlants"/>
        </authorList>
    </citation>
    <scope>IDENTIFICATION</scope>
</reference>